<organism evidence="1 2">
    <name type="scientific">Halocaridina rubra</name>
    <name type="common">Hawaiian red shrimp</name>
    <dbReference type="NCBI Taxonomy" id="373956"/>
    <lineage>
        <taxon>Eukaryota</taxon>
        <taxon>Metazoa</taxon>
        <taxon>Ecdysozoa</taxon>
        <taxon>Arthropoda</taxon>
        <taxon>Crustacea</taxon>
        <taxon>Multicrustacea</taxon>
        <taxon>Malacostraca</taxon>
        <taxon>Eumalacostraca</taxon>
        <taxon>Eucarida</taxon>
        <taxon>Decapoda</taxon>
        <taxon>Pleocyemata</taxon>
        <taxon>Caridea</taxon>
        <taxon>Atyoidea</taxon>
        <taxon>Atyidae</taxon>
        <taxon>Halocaridina</taxon>
    </lineage>
</organism>
<gene>
    <name evidence="1" type="ORF">SK128_017143</name>
</gene>
<evidence type="ECO:0000313" key="2">
    <source>
        <dbReference type="Proteomes" id="UP001381693"/>
    </source>
</evidence>
<proteinExistence type="predicted"/>
<comment type="caution">
    <text evidence="1">The sequence shown here is derived from an EMBL/GenBank/DDBJ whole genome shotgun (WGS) entry which is preliminary data.</text>
</comment>
<evidence type="ECO:0000313" key="1">
    <source>
        <dbReference type="EMBL" id="KAK7045743.1"/>
    </source>
</evidence>
<keyword evidence="2" id="KW-1185">Reference proteome</keyword>
<reference evidence="1 2" key="1">
    <citation type="submission" date="2023-11" db="EMBL/GenBank/DDBJ databases">
        <title>Halocaridina rubra genome assembly.</title>
        <authorList>
            <person name="Smith C."/>
        </authorList>
    </citation>
    <scope>NUCLEOTIDE SEQUENCE [LARGE SCALE GENOMIC DNA]</scope>
    <source>
        <strain evidence="1">EP-1</strain>
        <tissue evidence="1">Whole</tissue>
    </source>
</reference>
<sequence>MATVIVLDQLLPLPRLPCVRLEFKDMLVSKAELNMAPLKPMVCQPMRIHLKDDMVLFVIHTPRPIPFTFQIQVKEELDFMVQQDIIKTAGDEPSESCHPLVVAPQRIEAFVSQSTSHATTVNCQDQLAPLQHPSPPSAVSPRRHIILPQRMSFAGTGKWDSPSKITTSLLLSPHMDISNIADDP</sequence>
<name>A0AAN8WL34_HALRR</name>
<dbReference type="Proteomes" id="UP001381693">
    <property type="component" value="Unassembled WGS sequence"/>
</dbReference>
<dbReference type="EMBL" id="JAXCGZ010021709">
    <property type="protein sequence ID" value="KAK7045743.1"/>
    <property type="molecule type" value="Genomic_DNA"/>
</dbReference>
<protein>
    <submittedName>
        <fullName evidence="1">Uncharacterized protein</fullName>
    </submittedName>
</protein>
<accession>A0AAN8WL34</accession>
<dbReference type="AlphaFoldDB" id="A0AAN8WL34"/>